<keyword evidence="1 3" id="KW-0597">Phosphoprotein</keyword>
<dbReference type="EMBL" id="LR882967">
    <property type="protein sequence ID" value="CAD5953153.1"/>
    <property type="molecule type" value="Genomic_DNA"/>
</dbReference>
<evidence type="ECO:0000256" key="3">
    <source>
        <dbReference type="PROSITE-ProRule" id="PRU00169"/>
    </source>
</evidence>
<dbReference type="Pfam" id="PF00072">
    <property type="entry name" value="Response_reg"/>
    <property type="match status" value="1"/>
</dbReference>
<dbReference type="PANTHER" id="PTHR45339:SF1">
    <property type="entry name" value="HYBRID SIGNAL TRANSDUCTION HISTIDINE KINASE J"/>
    <property type="match status" value="1"/>
</dbReference>
<dbReference type="EC" id="2.7.13.3" evidence="5"/>
<dbReference type="InterPro" id="IPR011006">
    <property type="entry name" value="CheY-like_superfamily"/>
</dbReference>
<evidence type="ECO:0000256" key="2">
    <source>
        <dbReference type="ARBA" id="ARBA00023012"/>
    </source>
</evidence>
<evidence type="ECO:0000313" key="5">
    <source>
        <dbReference type="EMBL" id="CAD5953153.1"/>
    </source>
</evidence>
<sequence>MDDDSDNRSLLVKILGKIGFDVQEACDGQEALALWQSWQPDLICLDMQLPILDGFATARQIRSQEQQNAIPILAITASVFEQDRHSISVAGCNDWISKPFKEEVLLEKIREHLGVEYLYQEPYSNCILPTMTTSSVSYTLKTQLAMLPPAFIQELHYAATQCSDDLVLKLIDQIPGDFLDLTQVIKEWVLNFRFDLIIDLTHPIQSPKQ</sequence>
<feature type="domain" description="Response regulatory" evidence="4">
    <location>
        <begin position="1"/>
        <end position="113"/>
    </location>
</feature>
<keyword evidence="2" id="KW-0902">Two-component regulatory system</keyword>
<evidence type="ECO:0000313" key="6">
    <source>
        <dbReference type="Proteomes" id="UP001153719"/>
    </source>
</evidence>
<reference evidence="5" key="1">
    <citation type="submission" date="2020-09" db="EMBL/GenBank/DDBJ databases">
        <authorList>
            <person name="Blom J."/>
        </authorList>
    </citation>
    <scope>NUCLEOTIDE SEQUENCE</scope>
    <source>
        <strain evidence="5">No.713</strain>
    </source>
</reference>
<dbReference type="Proteomes" id="UP001153719">
    <property type="component" value="Chromosome"/>
</dbReference>
<dbReference type="RefSeq" id="WP_254173956.1">
    <property type="nucleotide sequence ID" value="NZ_LR882967.1"/>
</dbReference>
<dbReference type="InterPro" id="IPR001789">
    <property type="entry name" value="Sig_transdc_resp-reg_receiver"/>
</dbReference>
<gene>
    <name evidence="5" type="primary">dhkJ</name>
    <name evidence="5" type="ORF">NO713_02708</name>
</gene>
<keyword evidence="6" id="KW-1185">Reference proteome</keyword>
<proteinExistence type="predicted"/>
<dbReference type="PROSITE" id="PS50110">
    <property type="entry name" value="RESPONSE_REGULATORY"/>
    <property type="match status" value="1"/>
</dbReference>
<feature type="modified residue" description="4-aspartylphosphate" evidence="3">
    <location>
        <position position="46"/>
    </location>
</feature>
<dbReference type="CDD" id="cd17546">
    <property type="entry name" value="REC_hyHK_CKI1_RcsC-like"/>
    <property type="match status" value="1"/>
</dbReference>
<evidence type="ECO:0000259" key="4">
    <source>
        <dbReference type="PROSITE" id="PS50110"/>
    </source>
</evidence>
<evidence type="ECO:0000256" key="1">
    <source>
        <dbReference type="ARBA" id="ARBA00022553"/>
    </source>
</evidence>
<dbReference type="GO" id="GO:0004673">
    <property type="term" value="F:protein histidine kinase activity"/>
    <property type="evidence" value="ECO:0007669"/>
    <property type="project" value="UniProtKB-EC"/>
</dbReference>
<dbReference type="AlphaFoldDB" id="A0A9W4G6C3"/>
<organism evidence="5 6">
    <name type="scientific">Planktothrix pseudagardhii</name>
    <dbReference type="NCBI Taxonomy" id="132604"/>
    <lineage>
        <taxon>Bacteria</taxon>
        <taxon>Bacillati</taxon>
        <taxon>Cyanobacteriota</taxon>
        <taxon>Cyanophyceae</taxon>
        <taxon>Oscillatoriophycideae</taxon>
        <taxon>Oscillatoriales</taxon>
        <taxon>Microcoleaceae</taxon>
        <taxon>Planktothrix</taxon>
    </lineage>
</organism>
<dbReference type="SUPFAM" id="SSF52172">
    <property type="entry name" value="CheY-like"/>
    <property type="match status" value="1"/>
</dbReference>
<dbReference type="SMART" id="SM00448">
    <property type="entry name" value="REC"/>
    <property type="match status" value="1"/>
</dbReference>
<dbReference type="Gene3D" id="3.40.50.2300">
    <property type="match status" value="1"/>
</dbReference>
<dbReference type="PANTHER" id="PTHR45339">
    <property type="entry name" value="HYBRID SIGNAL TRANSDUCTION HISTIDINE KINASE J"/>
    <property type="match status" value="1"/>
</dbReference>
<keyword evidence="5" id="KW-0808">Transferase</keyword>
<name>A0A9W4G6C3_9CYAN</name>
<keyword evidence="5" id="KW-0418">Kinase</keyword>
<dbReference type="GO" id="GO:0000160">
    <property type="term" value="P:phosphorelay signal transduction system"/>
    <property type="evidence" value="ECO:0007669"/>
    <property type="project" value="UniProtKB-KW"/>
</dbReference>
<dbReference type="KEGG" id="ppsu:NO713_02708"/>
<accession>A0A9W4G6C3</accession>
<protein>
    <submittedName>
        <fullName evidence="5">Hybrid signal transduction histidine kinase J</fullName>
        <ecNumber evidence="5">2.7.13.3</ecNumber>
    </submittedName>
</protein>